<name>A0A9P5MYW0_9AGAM</name>
<dbReference type="Gene3D" id="3.30.160.20">
    <property type="match status" value="1"/>
</dbReference>
<evidence type="ECO:0000313" key="3">
    <source>
        <dbReference type="EMBL" id="KAF8482085.1"/>
    </source>
</evidence>
<dbReference type="EMBL" id="WHVB01000006">
    <property type="protein sequence ID" value="KAF8482085.1"/>
    <property type="molecule type" value="Genomic_DNA"/>
</dbReference>
<evidence type="ECO:0000259" key="2">
    <source>
        <dbReference type="PROSITE" id="PS50137"/>
    </source>
</evidence>
<sequence length="76" mass="8349">MADTLPPSVRLNNHFQGLGRLSSISYLERDNGPTAEYRWTMTVKIDGVVMGSCDAPRRAMAKEAAAEQALRNLGLE</sequence>
<reference evidence="3" key="1">
    <citation type="submission" date="2019-10" db="EMBL/GenBank/DDBJ databases">
        <authorList>
            <consortium name="DOE Joint Genome Institute"/>
            <person name="Kuo A."/>
            <person name="Miyauchi S."/>
            <person name="Kiss E."/>
            <person name="Drula E."/>
            <person name="Kohler A."/>
            <person name="Sanchez-Garcia M."/>
            <person name="Andreopoulos B."/>
            <person name="Barry K.W."/>
            <person name="Bonito G."/>
            <person name="Buee M."/>
            <person name="Carver A."/>
            <person name="Chen C."/>
            <person name="Cichocki N."/>
            <person name="Clum A."/>
            <person name="Culley D."/>
            <person name="Crous P.W."/>
            <person name="Fauchery L."/>
            <person name="Girlanda M."/>
            <person name="Hayes R."/>
            <person name="Keri Z."/>
            <person name="LaButti K."/>
            <person name="Lipzen A."/>
            <person name="Lombard V."/>
            <person name="Magnuson J."/>
            <person name="Maillard F."/>
            <person name="Morin E."/>
            <person name="Murat C."/>
            <person name="Nolan M."/>
            <person name="Ohm R."/>
            <person name="Pangilinan J."/>
            <person name="Pereira M."/>
            <person name="Perotto S."/>
            <person name="Peter M."/>
            <person name="Riley R."/>
            <person name="Sitrit Y."/>
            <person name="Stielow B."/>
            <person name="Szollosi G."/>
            <person name="Zifcakova L."/>
            <person name="Stursova M."/>
            <person name="Spatafora J.W."/>
            <person name="Tedersoo L."/>
            <person name="Vaario L.-M."/>
            <person name="Yamada A."/>
            <person name="Yan M."/>
            <person name="Wang P."/>
            <person name="Xu J."/>
            <person name="Bruns T."/>
            <person name="Baldrian P."/>
            <person name="Vilgalys R."/>
            <person name="Henrissat B."/>
            <person name="Grigoriev I.V."/>
            <person name="Hibbett D."/>
            <person name="Nagy L.G."/>
            <person name="Martin F.M."/>
        </authorList>
    </citation>
    <scope>NUCLEOTIDE SEQUENCE</scope>
    <source>
        <strain evidence="3">Prilba</strain>
    </source>
</reference>
<dbReference type="SUPFAM" id="SSF54768">
    <property type="entry name" value="dsRNA-binding domain-like"/>
    <property type="match status" value="1"/>
</dbReference>
<protein>
    <recommendedName>
        <fullName evidence="2">DRBM domain-containing protein</fullName>
    </recommendedName>
</protein>
<reference evidence="3" key="2">
    <citation type="journal article" date="2020" name="Nat. Commun.">
        <title>Large-scale genome sequencing of mycorrhizal fungi provides insights into the early evolution of symbiotic traits.</title>
        <authorList>
            <person name="Miyauchi S."/>
            <person name="Kiss E."/>
            <person name="Kuo A."/>
            <person name="Drula E."/>
            <person name="Kohler A."/>
            <person name="Sanchez-Garcia M."/>
            <person name="Morin E."/>
            <person name="Andreopoulos B."/>
            <person name="Barry K.W."/>
            <person name="Bonito G."/>
            <person name="Buee M."/>
            <person name="Carver A."/>
            <person name="Chen C."/>
            <person name="Cichocki N."/>
            <person name="Clum A."/>
            <person name="Culley D."/>
            <person name="Crous P.W."/>
            <person name="Fauchery L."/>
            <person name="Girlanda M."/>
            <person name="Hayes R.D."/>
            <person name="Keri Z."/>
            <person name="LaButti K."/>
            <person name="Lipzen A."/>
            <person name="Lombard V."/>
            <person name="Magnuson J."/>
            <person name="Maillard F."/>
            <person name="Murat C."/>
            <person name="Nolan M."/>
            <person name="Ohm R.A."/>
            <person name="Pangilinan J."/>
            <person name="Pereira M.F."/>
            <person name="Perotto S."/>
            <person name="Peter M."/>
            <person name="Pfister S."/>
            <person name="Riley R."/>
            <person name="Sitrit Y."/>
            <person name="Stielow J.B."/>
            <person name="Szollosi G."/>
            <person name="Zifcakova L."/>
            <person name="Stursova M."/>
            <person name="Spatafora J.W."/>
            <person name="Tedersoo L."/>
            <person name="Vaario L.M."/>
            <person name="Yamada A."/>
            <person name="Yan M."/>
            <person name="Wang P."/>
            <person name="Xu J."/>
            <person name="Bruns T."/>
            <person name="Baldrian P."/>
            <person name="Vilgalys R."/>
            <person name="Dunand C."/>
            <person name="Henrissat B."/>
            <person name="Grigoriev I.V."/>
            <person name="Hibbett D."/>
            <person name="Nagy L.G."/>
            <person name="Martin F.M."/>
        </authorList>
    </citation>
    <scope>NUCLEOTIDE SEQUENCE</scope>
    <source>
        <strain evidence="3">Prilba</strain>
    </source>
</reference>
<dbReference type="AlphaFoldDB" id="A0A9P5MYW0"/>
<feature type="domain" description="DRBM" evidence="2">
    <location>
        <begin position="6"/>
        <end position="75"/>
    </location>
</feature>
<organism evidence="3 4">
    <name type="scientific">Russula ochroleuca</name>
    <dbReference type="NCBI Taxonomy" id="152965"/>
    <lineage>
        <taxon>Eukaryota</taxon>
        <taxon>Fungi</taxon>
        <taxon>Dikarya</taxon>
        <taxon>Basidiomycota</taxon>
        <taxon>Agaricomycotina</taxon>
        <taxon>Agaricomycetes</taxon>
        <taxon>Russulales</taxon>
        <taxon>Russulaceae</taxon>
        <taxon>Russula</taxon>
    </lineage>
</organism>
<dbReference type="Pfam" id="PF00035">
    <property type="entry name" value="dsrm"/>
    <property type="match status" value="1"/>
</dbReference>
<dbReference type="Proteomes" id="UP000759537">
    <property type="component" value="Unassembled WGS sequence"/>
</dbReference>
<evidence type="ECO:0000256" key="1">
    <source>
        <dbReference type="PROSITE-ProRule" id="PRU00266"/>
    </source>
</evidence>
<dbReference type="GO" id="GO:0003723">
    <property type="term" value="F:RNA binding"/>
    <property type="evidence" value="ECO:0007669"/>
    <property type="project" value="UniProtKB-UniRule"/>
</dbReference>
<accession>A0A9P5MYW0</accession>
<keyword evidence="1" id="KW-0694">RNA-binding</keyword>
<dbReference type="InterPro" id="IPR014720">
    <property type="entry name" value="dsRBD_dom"/>
</dbReference>
<proteinExistence type="predicted"/>
<dbReference type="OrthoDB" id="3246846at2759"/>
<keyword evidence="4" id="KW-1185">Reference proteome</keyword>
<dbReference type="PROSITE" id="PS50137">
    <property type="entry name" value="DS_RBD"/>
    <property type="match status" value="1"/>
</dbReference>
<comment type="caution">
    <text evidence="3">The sequence shown here is derived from an EMBL/GenBank/DDBJ whole genome shotgun (WGS) entry which is preliminary data.</text>
</comment>
<evidence type="ECO:0000313" key="4">
    <source>
        <dbReference type="Proteomes" id="UP000759537"/>
    </source>
</evidence>
<gene>
    <name evidence="3" type="ORF">DFH94DRAFT_691702</name>
</gene>